<evidence type="ECO:0000313" key="4">
    <source>
        <dbReference type="Proteomes" id="UP000037109"/>
    </source>
</evidence>
<keyword evidence="4" id="KW-1185">Reference proteome</keyword>
<dbReference type="AlphaFoldDB" id="A0A0M0G229"/>
<dbReference type="Proteomes" id="UP000037109">
    <property type="component" value="Unassembled WGS sequence"/>
</dbReference>
<dbReference type="InterPro" id="IPR054368">
    <property type="entry name" value="Alp7A-like_C"/>
</dbReference>
<sequence>MSLRLASIDIGNDAVKGYLGDLKEQLYIPNVIASAENRDIIEMEKDPLSGLHVEITSGALKKKNGHYVVGKLASKYPNNDELTPDMDKSESDQPVVLLLTALAYDAAKHFPEEDGVIEATYLLSTGLPLDESKQGKTKEFRKKLKTAQHEVTFLQTPQLEGKIVRIKFEQVLVNTEGFAAYVDLTTNNDGSVKNEEILGKTILINDIGGLSTDSAIITSDSEVDNEYSEGIKQGVSTYLDNIIRKVYTQYKYMIKSRRVLVDIITNEDPEEQYNIWVDGNRVSIKNIIDGELEILAKEEYKLIKNIWRNVPDIRTAYQIGGGSLVLRPYLTKLNQEDKNYPLRFVTSEDSIWMIARAYFKILLMYCESKSINTKDLVTTKG</sequence>
<protein>
    <submittedName>
        <fullName evidence="3">Uncharacterized protein</fullName>
    </submittedName>
</protein>
<proteinExistence type="predicted"/>
<dbReference type="RefSeq" id="WP_053437826.1">
    <property type="nucleotide sequence ID" value="NZ_LGUF01000010.1"/>
</dbReference>
<gene>
    <name evidence="3" type="ORF">AF332_27555</name>
</gene>
<dbReference type="SUPFAM" id="SSF53067">
    <property type="entry name" value="Actin-like ATPase domain"/>
    <property type="match status" value="2"/>
</dbReference>
<feature type="domain" description="Actin-like protein N-terminal" evidence="1">
    <location>
        <begin position="8"/>
        <end position="177"/>
    </location>
</feature>
<dbReference type="PATRIC" id="fig|1459.3.peg.6075"/>
<dbReference type="OrthoDB" id="5412507at2"/>
<reference evidence="4" key="1">
    <citation type="submission" date="2015-07" db="EMBL/GenBank/DDBJ databases">
        <title>Fjat-10036 dsm4.</title>
        <authorList>
            <person name="Liu B."/>
            <person name="Wang J."/>
            <person name="Zhu Y."/>
            <person name="Liu G."/>
            <person name="Chen Q."/>
            <person name="Chen Z."/>
            <person name="Lan J."/>
            <person name="Che J."/>
            <person name="Ge C."/>
            <person name="Shi H."/>
            <person name="Pan Z."/>
            <person name="Liu X."/>
        </authorList>
    </citation>
    <scope>NUCLEOTIDE SEQUENCE [LARGE SCALE GENOMIC DNA]</scope>
    <source>
        <strain evidence="4">DSM 4</strain>
    </source>
</reference>
<dbReference type="EMBL" id="LGUF01000010">
    <property type="protein sequence ID" value="KON83511.1"/>
    <property type="molecule type" value="Genomic_DNA"/>
</dbReference>
<dbReference type="InterPro" id="IPR040607">
    <property type="entry name" value="ALP_N"/>
</dbReference>
<evidence type="ECO:0000313" key="3">
    <source>
        <dbReference type="EMBL" id="KON83511.1"/>
    </source>
</evidence>
<comment type="caution">
    <text evidence="3">The sequence shown here is derived from an EMBL/GenBank/DDBJ whole genome shotgun (WGS) entry which is preliminary data.</text>
</comment>
<name>A0A0M0G229_SPOGL</name>
<organism evidence="3 4">
    <name type="scientific">Sporosarcina globispora</name>
    <name type="common">Bacillus globisporus</name>
    <dbReference type="NCBI Taxonomy" id="1459"/>
    <lineage>
        <taxon>Bacteria</taxon>
        <taxon>Bacillati</taxon>
        <taxon>Bacillota</taxon>
        <taxon>Bacilli</taxon>
        <taxon>Bacillales</taxon>
        <taxon>Caryophanaceae</taxon>
        <taxon>Sporosarcina</taxon>
    </lineage>
</organism>
<evidence type="ECO:0000259" key="1">
    <source>
        <dbReference type="Pfam" id="PF17989"/>
    </source>
</evidence>
<dbReference type="CDD" id="cd24023">
    <property type="entry name" value="ASKHA_NBD_ParM_Alp7A-like"/>
    <property type="match status" value="1"/>
</dbReference>
<dbReference type="Pfam" id="PF22128">
    <property type="entry name" value="Alp7A_like_C"/>
    <property type="match status" value="1"/>
</dbReference>
<dbReference type="Pfam" id="PF17989">
    <property type="entry name" value="ALP_N"/>
    <property type="match status" value="1"/>
</dbReference>
<feature type="domain" description="Alp7A-like C-terminal" evidence="2">
    <location>
        <begin position="202"/>
        <end position="340"/>
    </location>
</feature>
<dbReference type="InterPro" id="IPR043129">
    <property type="entry name" value="ATPase_NBD"/>
</dbReference>
<dbReference type="STRING" id="1459.AF332_27555"/>
<dbReference type="Gene3D" id="3.30.420.40">
    <property type="match status" value="2"/>
</dbReference>
<accession>A0A0M0G229</accession>
<evidence type="ECO:0000259" key="2">
    <source>
        <dbReference type="Pfam" id="PF22128"/>
    </source>
</evidence>